<gene>
    <name evidence="7" type="primary">betA</name>
    <name evidence="7" type="ORF">CTA1_6126</name>
</gene>
<dbReference type="GO" id="GO:0016614">
    <property type="term" value="F:oxidoreductase activity, acting on CH-OH group of donors"/>
    <property type="evidence" value="ECO:0007669"/>
    <property type="project" value="InterPro"/>
</dbReference>
<dbReference type="EMBL" id="PJEX01001044">
    <property type="protein sequence ID" value="TKW48418.1"/>
    <property type="molecule type" value="Genomic_DNA"/>
</dbReference>
<dbReference type="OrthoDB" id="269227at2759"/>
<dbReference type="InterPro" id="IPR012132">
    <property type="entry name" value="GMC_OxRdtase"/>
</dbReference>
<sequence>MTLWDCIVVGGGIAGSVVSNRLLQQDPTLKILLVEAGTNTHAVENIEWTDMNNAIGGEYDWGFSSVPQVHLNNREIVSPVGKGLGGGTIINGAAWVRGHKVDYDIWAEMVNDARWSYDGQLPYMKKTEALFDNSTNPSSHGHAGPVKVQSPGSTGRVFPLREPLLQSWKEMGVDALPQLDNNAGNNLGVADLQENRDRGRRQLASMIYSLEGVTVLTDTLVARVLVEKSSASGRLVSRGVRLDNGTDFLGRETILSAGAYRTPQILMLSGIGPAATLAKLGIPVVLDQPAVGQNFHDHVLLPTVWQLKNASAGYTKESGNPVFGAPQYGLGAFIDFMTVTSLPRGEGLAAAIAEDEGAAPDAAAHPLLKQDRAHSSHLLQYSGVSADGSALLMISVVFINSARGSVSVRSADIRDAPLIDPNFLATSVDRYAARETLRRNIRLLASADTVLGRDVVAGELTAANPLTTESTDEEIDARVREIAGGCYHPAGTASMGTVVDTDLRVIGVSGLRVVDTSVFPVSVSGNLQVAVYALAKQAAEIIKSTMKKC</sequence>
<dbReference type="Proteomes" id="UP000310108">
    <property type="component" value="Unassembled WGS sequence"/>
</dbReference>
<accession>A0A4U6WZ60</accession>
<dbReference type="AlphaFoldDB" id="A0A4U6WZ60"/>
<dbReference type="GO" id="GO:0050660">
    <property type="term" value="F:flavin adenine dinucleotide binding"/>
    <property type="evidence" value="ECO:0007669"/>
    <property type="project" value="InterPro"/>
</dbReference>
<dbReference type="PANTHER" id="PTHR11552">
    <property type="entry name" value="GLUCOSE-METHANOL-CHOLINE GMC OXIDOREDUCTASE"/>
    <property type="match status" value="1"/>
</dbReference>
<dbReference type="SUPFAM" id="SSF54373">
    <property type="entry name" value="FAD-linked reductases, C-terminal domain"/>
    <property type="match status" value="1"/>
</dbReference>
<evidence type="ECO:0000259" key="6">
    <source>
        <dbReference type="PROSITE" id="PS00624"/>
    </source>
</evidence>
<reference evidence="7 8" key="1">
    <citation type="journal article" date="2019" name="PLoS ONE">
        <title>Comparative genome analysis indicates high evolutionary potential of pathogenicity genes in Colletotrichum tanaceti.</title>
        <authorList>
            <person name="Lelwala R.V."/>
            <person name="Korhonen P.K."/>
            <person name="Young N.D."/>
            <person name="Scott J.B."/>
            <person name="Ades P.A."/>
            <person name="Gasser R.B."/>
            <person name="Taylor P.W.J."/>
        </authorList>
    </citation>
    <scope>NUCLEOTIDE SEQUENCE [LARGE SCALE GENOMIC DNA]</scope>
    <source>
        <strain evidence="7">BRIP57314</strain>
    </source>
</reference>
<keyword evidence="8" id="KW-1185">Reference proteome</keyword>
<organism evidence="7 8">
    <name type="scientific">Colletotrichum tanaceti</name>
    <dbReference type="NCBI Taxonomy" id="1306861"/>
    <lineage>
        <taxon>Eukaryota</taxon>
        <taxon>Fungi</taxon>
        <taxon>Dikarya</taxon>
        <taxon>Ascomycota</taxon>
        <taxon>Pezizomycotina</taxon>
        <taxon>Sordariomycetes</taxon>
        <taxon>Hypocreomycetidae</taxon>
        <taxon>Glomerellales</taxon>
        <taxon>Glomerellaceae</taxon>
        <taxon>Colletotrichum</taxon>
        <taxon>Colletotrichum destructivum species complex</taxon>
    </lineage>
</organism>
<name>A0A4U6WZ60_9PEZI</name>
<dbReference type="InterPro" id="IPR036188">
    <property type="entry name" value="FAD/NAD-bd_sf"/>
</dbReference>
<evidence type="ECO:0000256" key="2">
    <source>
        <dbReference type="PIRSR" id="PIRSR000137-2"/>
    </source>
</evidence>
<feature type="region of interest" description="Disordered" evidence="4">
    <location>
        <begin position="132"/>
        <end position="155"/>
    </location>
</feature>
<evidence type="ECO:0000313" key="8">
    <source>
        <dbReference type="Proteomes" id="UP000310108"/>
    </source>
</evidence>
<dbReference type="Pfam" id="PF05199">
    <property type="entry name" value="GMC_oxred_C"/>
    <property type="match status" value="1"/>
</dbReference>
<keyword evidence="2 3" id="KW-0274">FAD</keyword>
<dbReference type="PANTHER" id="PTHR11552:SF123">
    <property type="entry name" value="GMC OXIDOREDUCTASE (AFU_ORTHOLOGUE AFUA_2G01770)-RELATED"/>
    <property type="match status" value="1"/>
</dbReference>
<dbReference type="Pfam" id="PF00732">
    <property type="entry name" value="GMC_oxred_N"/>
    <property type="match status" value="1"/>
</dbReference>
<dbReference type="SUPFAM" id="SSF51905">
    <property type="entry name" value="FAD/NAD(P)-binding domain"/>
    <property type="match status" value="1"/>
</dbReference>
<evidence type="ECO:0000256" key="4">
    <source>
        <dbReference type="SAM" id="MobiDB-lite"/>
    </source>
</evidence>
<dbReference type="InterPro" id="IPR007867">
    <property type="entry name" value="GMC_OxRtase_C"/>
</dbReference>
<comment type="similarity">
    <text evidence="1 3">Belongs to the GMC oxidoreductase family.</text>
</comment>
<feature type="domain" description="Glucose-methanol-choline oxidoreductase N-terminal" evidence="6">
    <location>
        <begin position="258"/>
        <end position="272"/>
    </location>
</feature>
<evidence type="ECO:0000256" key="1">
    <source>
        <dbReference type="ARBA" id="ARBA00010790"/>
    </source>
</evidence>
<dbReference type="STRING" id="1306861.A0A4U6WZ60"/>
<evidence type="ECO:0000313" key="7">
    <source>
        <dbReference type="EMBL" id="TKW48418.1"/>
    </source>
</evidence>
<proteinExistence type="inferred from homology"/>
<dbReference type="PROSITE" id="PS00623">
    <property type="entry name" value="GMC_OXRED_1"/>
    <property type="match status" value="1"/>
</dbReference>
<evidence type="ECO:0000259" key="5">
    <source>
        <dbReference type="PROSITE" id="PS00623"/>
    </source>
</evidence>
<feature type="binding site" evidence="2">
    <location>
        <position position="221"/>
    </location>
    <ligand>
        <name>FAD</name>
        <dbReference type="ChEBI" id="CHEBI:57692"/>
    </ligand>
</feature>
<comment type="caution">
    <text evidence="7">The sequence shown here is derived from an EMBL/GenBank/DDBJ whole genome shotgun (WGS) entry which is preliminary data.</text>
</comment>
<dbReference type="PROSITE" id="PS00624">
    <property type="entry name" value="GMC_OXRED_2"/>
    <property type="match status" value="1"/>
</dbReference>
<dbReference type="InterPro" id="IPR000172">
    <property type="entry name" value="GMC_OxRdtase_N"/>
</dbReference>
<keyword evidence="3" id="KW-0285">Flavoprotein</keyword>
<evidence type="ECO:0000256" key="3">
    <source>
        <dbReference type="RuleBase" id="RU003968"/>
    </source>
</evidence>
<feature type="domain" description="Glucose-methanol-choline oxidoreductase N-terminal" evidence="5">
    <location>
        <begin position="81"/>
        <end position="104"/>
    </location>
</feature>
<dbReference type="Gene3D" id="3.30.560.10">
    <property type="entry name" value="Glucose Oxidase, domain 3"/>
    <property type="match status" value="1"/>
</dbReference>
<dbReference type="PIRSF" id="PIRSF000137">
    <property type="entry name" value="Alcohol_oxidase"/>
    <property type="match status" value="1"/>
</dbReference>
<protein>
    <submittedName>
        <fullName evidence="7">Oxygen-dependent choline dehydrogenase</fullName>
    </submittedName>
</protein>
<comment type="cofactor">
    <cofactor evidence="2">
        <name>FAD</name>
        <dbReference type="ChEBI" id="CHEBI:57692"/>
    </cofactor>
</comment>
<dbReference type="Gene3D" id="3.50.50.60">
    <property type="entry name" value="FAD/NAD(P)-binding domain"/>
    <property type="match status" value="1"/>
</dbReference>